<evidence type="ECO:0000313" key="4">
    <source>
        <dbReference type="Proteomes" id="UP000625316"/>
    </source>
</evidence>
<dbReference type="AlphaFoldDB" id="A0A928VR78"/>
<dbReference type="SUPFAM" id="SSF52129">
    <property type="entry name" value="Caspase-like"/>
    <property type="match status" value="1"/>
</dbReference>
<accession>A0A928VR78</accession>
<proteinExistence type="predicted"/>
<sequence>MERYALLVGIGQYHDSLGHLSKPAGDAIALKQVLEQADWRVNCLSGVVTQKELDEALKEFLERQAANQDALIYFTGHGFMVEESEDDRRGYLGTSDCGVEFEGETIVSQRRGLSFGRLNGLIQRANLSSLVVLLDCCHGGLFVEDGLVKQSFKASPDQNFCWIAACREFQKSYAKKLESHSLFTGALLEALALAQQADVTVLSVLKHLNAAFARMQMQEPIYIGAGKDIPLIRQVQQPVVAAVSQENPYQGLQAFTAATARFFFGRDRTIDDLVLKLKDANFVPLIGASGSGKSSVVRAGLVPRLENLGWCVLKPIVPGTEPMETLAEAIADVNPGSSEKTLLVVDQFEEVFTLCRDKAVQSQFIQRLINLPAAQGTAVVVTMLADFVDACLADGDLTQAIQTDAVWLGPMGESELKAAIEQPAIVQGAQLESGLAELILRDVADEENCLPLLEFALSELWEKRSDNVLTFDAYRELGGVLGAVNQHAEEIYKRLAKQKQEQWVKRVMLRLVRTGEGVRDTRQRQLRSTLLAMGKNQAEKDAIDSVINSLVDGRLLVGDRINSEDVIDLSHEALIQSWQRLAEWRGEDRDVRRTIDKIEDARRQWNIGSNKRRDLLDGRLLKDAKRLLKAKHEGVSVAKGFIQKSLLWRRSQMTGVLMIPLFVLGIPAEYFWRQEMVKRDYDRIERLGNRDQGERAAVLNLAGGCWAKKQNRSIPAYLRERIFGNCRSLRNAKLEKADLWGANLSGADLWGANLSGADLWGANLSGADLLSANLSGAALGGANLEKVKFSCVEIGNNEKRCPNLKDIKWDAKTKWQGITGSETVENIPPKLKQQLGLKN</sequence>
<dbReference type="EMBL" id="JADEXQ010000040">
    <property type="protein sequence ID" value="MBE9030659.1"/>
    <property type="molecule type" value="Genomic_DNA"/>
</dbReference>
<organism evidence="3 4">
    <name type="scientific">Romeriopsis navalis LEGE 11480</name>
    <dbReference type="NCBI Taxonomy" id="2777977"/>
    <lineage>
        <taxon>Bacteria</taxon>
        <taxon>Bacillati</taxon>
        <taxon>Cyanobacteriota</taxon>
        <taxon>Cyanophyceae</taxon>
        <taxon>Leptolyngbyales</taxon>
        <taxon>Leptolyngbyaceae</taxon>
        <taxon>Romeriopsis</taxon>
        <taxon>Romeriopsis navalis</taxon>
    </lineage>
</organism>
<keyword evidence="4" id="KW-1185">Reference proteome</keyword>
<protein>
    <submittedName>
        <fullName evidence="3">Pentapeptide repeat-containing protein</fullName>
    </submittedName>
</protein>
<dbReference type="GO" id="GO:0004197">
    <property type="term" value="F:cysteine-type endopeptidase activity"/>
    <property type="evidence" value="ECO:0007669"/>
    <property type="project" value="InterPro"/>
</dbReference>
<dbReference type="InterPro" id="IPR049052">
    <property type="entry name" value="nSTAND1"/>
</dbReference>
<feature type="domain" description="Peptidase C14 caspase" evidence="1">
    <location>
        <begin position="3"/>
        <end position="232"/>
    </location>
</feature>
<evidence type="ECO:0000259" key="1">
    <source>
        <dbReference type="Pfam" id="PF00656"/>
    </source>
</evidence>
<feature type="domain" description="Novel STAND NTPase 1" evidence="2">
    <location>
        <begin position="248"/>
        <end position="608"/>
    </location>
</feature>
<dbReference type="InterPro" id="IPR052039">
    <property type="entry name" value="Caspase-related_regulators"/>
</dbReference>
<evidence type="ECO:0000259" key="2">
    <source>
        <dbReference type="Pfam" id="PF20703"/>
    </source>
</evidence>
<dbReference type="SUPFAM" id="SSF52540">
    <property type="entry name" value="P-loop containing nucleoside triphosphate hydrolases"/>
    <property type="match status" value="1"/>
</dbReference>
<dbReference type="Pfam" id="PF20703">
    <property type="entry name" value="nSTAND1"/>
    <property type="match status" value="1"/>
</dbReference>
<comment type="caution">
    <text evidence="3">The sequence shown here is derived from an EMBL/GenBank/DDBJ whole genome shotgun (WGS) entry which is preliminary data.</text>
</comment>
<evidence type="ECO:0000313" key="3">
    <source>
        <dbReference type="EMBL" id="MBE9030659.1"/>
    </source>
</evidence>
<dbReference type="InterPro" id="IPR029030">
    <property type="entry name" value="Caspase-like_dom_sf"/>
</dbReference>
<dbReference type="RefSeq" id="WP_264325489.1">
    <property type="nucleotide sequence ID" value="NZ_JADEXQ010000040.1"/>
</dbReference>
<dbReference type="InterPro" id="IPR011600">
    <property type="entry name" value="Pept_C14_caspase"/>
</dbReference>
<dbReference type="Gene3D" id="3.40.50.1460">
    <property type="match status" value="1"/>
</dbReference>
<dbReference type="Pfam" id="PF00656">
    <property type="entry name" value="Peptidase_C14"/>
    <property type="match status" value="1"/>
</dbReference>
<dbReference type="Gene3D" id="2.160.20.80">
    <property type="entry name" value="E3 ubiquitin-protein ligase SopA"/>
    <property type="match status" value="1"/>
</dbReference>
<dbReference type="InterPro" id="IPR001646">
    <property type="entry name" value="5peptide_repeat"/>
</dbReference>
<name>A0A928VR78_9CYAN</name>
<dbReference type="Pfam" id="PF00805">
    <property type="entry name" value="Pentapeptide"/>
    <property type="match status" value="1"/>
</dbReference>
<gene>
    <name evidence="3" type="ORF">IQ266_13045</name>
</gene>
<dbReference type="SUPFAM" id="SSF141571">
    <property type="entry name" value="Pentapeptide repeat-like"/>
    <property type="match status" value="1"/>
</dbReference>
<dbReference type="InterPro" id="IPR027417">
    <property type="entry name" value="P-loop_NTPase"/>
</dbReference>
<dbReference type="GO" id="GO:0006508">
    <property type="term" value="P:proteolysis"/>
    <property type="evidence" value="ECO:0007669"/>
    <property type="project" value="InterPro"/>
</dbReference>
<dbReference type="PANTHER" id="PTHR22576">
    <property type="entry name" value="MUCOSA ASSOCIATED LYMPHOID TISSUE LYMPHOMA TRANSLOCATION PROTEIN 1/PARACASPASE"/>
    <property type="match status" value="1"/>
</dbReference>
<reference evidence="3" key="1">
    <citation type="submission" date="2020-10" db="EMBL/GenBank/DDBJ databases">
        <authorList>
            <person name="Castelo-Branco R."/>
            <person name="Eusebio N."/>
            <person name="Adriana R."/>
            <person name="Vieira A."/>
            <person name="Brugerolle De Fraissinette N."/>
            <person name="Rezende De Castro R."/>
            <person name="Schneider M.P."/>
            <person name="Vasconcelos V."/>
            <person name="Leao P.N."/>
        </authorList>
    </citation>
    <scope>NUCLEOTIDE SEQUENCE</scope>
    <source>
        <strain evidence="3">LEGE 11480</strain>
    </source>
</reference>
<dbReference type="Proteomes" id="UP000625316">
    <property type="component" value="Unassembled WGS sequence"/>
</dbReference>
<dbReference type="PANTHER" id="PTHR22576:SF37">
    <property type="entry name" value="MUCOSA-ASSOCIATED LYMPHOID TISSUE LYMPHOMA TRANSLOCATION PROTEIN 1"/>
    <property type="match status" value="1"/>
</dbReference>